<evidence type="ECO:0000313" key="3">
    <source>
        <dbReference type="EMBL" id="GER25848.1"/>
    </source>
</evidence>
<dbReference type="PANTHER" id="PTHR46250:SF15">
    <property type="entry name" value="OS01G0523800 PROTEIN"/>
    <property type="match status" value="1"/>
</dbReference>
<organism evidence="3 4">
    <name type="scientific">Striga asiatica</name>
    <name type="common">Asiatic witchweed</name>
    <name type="synonym">Buchnera asiatica</name>
    <dbReference type="NCBI Taxonomy" id="4170"/>
    <lineage>
        <taxon>Eukaryota</taxon>
        <taxon>Viridiplantae</taxon>
        <taxon>Streptophyta</taxon>
        <taxon>Embryophyta</taxon>
        <taxon>Tracheophyta</taxon>
        <taxon>Spermatophyta</taxon>
        <taxon>Magnoliopsida</taxon>
        <taxon>eudicotyledons</taxon>
        <taxon>Gunneridae</taxon>
        <taxon>Pentapetalae</taxon>
        <taxon>asterids</taxon>
        <taxon>lamiids</taxon>
        <taxon>Lamiales</taxon>
        <taxon>Orobanchaceae</taxon>
        <taxon>Buchnereae</taxon>
        <taxon>Striga</taxon>
    </lineage>
</organism>
<comment type="caution">
    <text evidence="3">The sequence shown here is derived from an EMBL/GenBank/DDBJ whole genome shotgun (WGS) entry which is preliminary data.</text>
</comment>
<proteinExistence type="predicted"/>
<feature type="region of interest" description="Disordered" evidence="1">
    <location>
        <begin position="147"/>
        <end position="166"/>
    </location>
</feature>
<evidence type="ECO:0000256" key="1">
    <source>
        <dbReference type="SAM" id="MobiDB-lite"/>
    </source>
</evidence>
<accession>A0A5A7P006</accession>
<dbReference type="Proteomes" id="UP000325081">
    <property type="component" value="Unassembled WGS sequence"/>
</dbReference>
<keyword evidence="4" id="KW-1185">Reference proteome</keyword>
<dbReference type="Pfam" id="PF12776">
    <property type="entry name" value="Myb_DNA-bind_3"/>
    <property type="match status" value="1"/>
</dbReference>
<dbReference type="PANTHER" id="PTHR46250">
    <property type="entry name" value="MYB/SANT-LIKE DNA-BINDING DOMAIN PROTEIN-RELATED"/>
    <property type="match status" value="1"/>
</dbReference>
<reference evidence="4" key="1">
    <citation type="journal article" date="2019" name="Curr. Biol.">
        <title>Genome Sequence of Striga asiatica Provides Insight into the Evolution of Plant Parasitism.</title>
        <authorList>
            <person name="Yoshida S."/>
            <person name="Kim S."/>
            <person name="Wafula E.K."/>
            <person name="Tanskanen J."/>
            <person name="Kim Y.M."/>
            <person name="Honaas L."/>
            <person name="Yang Z."/>
            <person name="Spallek T."/>
            <person name="Conn C.E."/>
            <person name="Ichihashi Y."/>
            <person name="Cheong K."/>
            <person name="Cui S."/>
            <person name="Der J.P."/>
            <person name="Gundlach H."/>
            <person name="Jiao Y."/>
            <person name="Hori C."/>
            <person name="Ishida J.K."/>
            <person name="Kasahara H."/>
            <person name="Kiba T."/>
            <person name="Kim M.S."/>
            <person name="Koo N."/>
            <person name="Laohavisit A."/>
            <person name="Lee Y.H."/>
            <person name="Lumba S."/>
            <person name="McCourt P."/>
            <person name="Mortimer J.C."/>
            <person name="Mutuku J.M."/>
            <person name="Nomura T."/>
            <person name="Sasaki-Sekimoto Y."/>
            <person name="Seto Y."/>
            <person name="Wang Y."/>
            <person name="Wakatake T."/>
            <person name="Sakakibara H."/>
            <person name="Demura T."/>
            <person name="Yamaguchi S."/>
            <person name="Yoneyama K."/>
            <person name="Manabe R.I."/>
            <person name="Nelson D.C."/>
            <person name="Schulman A.H."/>
            <person name="Timko M.P."/>
            <person name="dePamphilis C.W."/>
            <person name="Choi D."/>
            <person name="Shirasu K."/>
        </authorList>
    </citation>
    <scope>NUCLEOTIDE SEQUENCE [LARGE SCALE GENOMIC DNA]</scope>
    <source>
        <strain evidence="4">cv. UVA1</strain>
    </source>
</reference>
<name>A0A5A7P006_STRAF</name>
<dbReference type="OrthoDB" id="910499at2759"/>
<protein>
    <submittedName>
        <fullName evidence="3">CTP synthase</fullName>
    </submittedName>
</protein>
<sequence length="350" mass="39429">MESTDEEKALINGLRDLVTRGWKCDNGFRNGYTTILEQHMRQQFPGTTIKAEPHISSKITVWKKNYGIVSDMLGSTGFGWNETGKMVTVRDDTVWDSYIKAHPKAKSMRYKSWPLYADWVEIFGKDRATGEGAQGFTDAVNDVLHDTNVEEPSPIPTEDQFPEQCDYPQTNFDSFSAQAGESSASGKSKRDGKRKRNVEPEDKIIGFLSSVCQETNNRLSELSTRVGYQANAKHLDDDAKTSMETDLQVFFHSNGFKWYNHCLQVWNVRGAADVDLESNPGANNDYPICLDDTMSDVWSEDGMEDEVEVQQDVAGLIHENPLWVDPLNDVQADEDIMDHESDVDSCVDSV</sequence>
<gene>
    <name evidence="3" type="ORF">STAS_01454</name>
</gene>
<dbReference type="AlphaFoldDB" id="A0A5A7P006"/>
<feature type="region of interest" description="Disordered" evidence="1">
    <location>
        <begin position="175"/>
        <end position="198"/>
    </location>
</feature>
<dbReference type="InterPro" id="IPR024752">
    <property type="entry name" value="Myb/SANT-like_dom"/>
</dbReference>
<evidence type="ECO:0000259" key="2">
    <source>
        <dbReference type="Pfam" id="PF12776"/>
    </source>
</evidence>
<feature type="domain" description="Myb/SANT-like" evidence="2">
    <location>
        <begin position="5"/>
        <end position="98"/>
    </location>
</feature>
<dbReference type="EMBL" id="BKCP01000558">
    <property type="protein sequence ID" value="GER25848.1"/>
    <property type="molecule type" value="Genomic_DNA"/>
</dbReference>
<evidence type="ECO:0000313" key="4">
    <source>
        <dbReference type="Proteomes" id="UP000325081"/>
    </source>
</evidence>